<protein>
    <submittedName>
        <fullName evidence="3">EST/SMG-like protein 1</fullName>
    </submittedName>
</protein>
<dbReference type="PANTHER" id="PTHR15696">
    <property type="entry name" value="SMG-7 SUPPRESSOR WITH MORPHOLOGICAL EFFECT ON GENITALIA PROTEIN 7"/>
    <property type="match status" value="1"/>
</dbReference>
<dbReference type="GO" id="GO:0005697">
    <property type="term" value="C:telomerase holoenzyme complex"/>
    <property type="evidence" value="ECO:0007669"/>
    <property type="project" value="TreeGrafter"/>
</dbReference>
<feature type="compositionally biased region" description="Polar residues" evidence="1">
    <location>
        <begin position="78"/>
        <end position="90"/>
    </location>
</feature>
<dbReference type="SMART" id="SM00670">
    <property type="entry name" value="PINc"/>
    <property type="match status" value="1"/>
</dbReference>
<feature type="region of interest" description="Disordered" evidence="1">
    <location>
        <begin position="1"/>
        <end position="62"/>
    </location>
</feature>
<feature type="domain" description="PIN" evidence="2">
    <location>
        <begin position="947"/>
        <end position="1087"/>
    </location>
</feature>
<dbReference type="GO" id="GO:0000184">
    <property type="term" value="P:nuclear-transcribed mRNA catabolic process, nonsense-mediated decay"/>
    <property type="evidence" value="ECO:0007669"/>
    <property type="project" value="TreeGrafter"/>
</dbReference>
<evidence type="ECO:0000259" key="2">
    <source>
        <dbReference type="SMART" id="SM00670"/>
    </source>
</evidence>
<feature type="region of interest" description="Disordered" evidence="1">
    <location>
        <begin position="77"/>
        <end position="119"/>
    </location>
</feature>
<dbReference type="PANTHER" id="PTHR15696:SF0">
    <property type="entry name" value="TELOMERASE-BINDING PROTEIN EST1A"/>
    <property type="match status" value="1"/>
</dbReference>
<dbReference type="Proteomes" id="UP000501346">
    <property type="component" value="Chromosome ScIX"/>
</dbReference>
<name>A0A6C1DSS8_SACPS</name>
<feature type="compositionally biased region" description="Polar residues" evidence="1">
    <location>
        <begin position="15"/>
        <end position="27"/>
    </location>
</feature>
<dbReference type="AlphaFoldDB" id="A0A6C1DSS8"/>
<dbReference type="GO" id="GO:0070034">
    <property type="term" value="F:telomerase RNA binding"/>
    <property type="evidence" value="ECO:0007669"/>
    <property type="project" value="TreeGrafter"/>
</dbReference>
<dbReference type="InterPro" id="IPR002716">
    <property type="entry name" value="PIN_dom"/>
</dbReference>
<dbReference type="Gene3D" id="3.40.50.1010">
    <property type="entry name" value="5'-nuclease"/>
    <property type="match status" value="1"/>
</dbReference>
<gene>
    <name evidence="3" type="primary">ESL1_1</name>
    <name evidence="3" type="ORF">GRS66_002393</name>
</gene>
<dbReference type="Pfam" id="PF13638">
    <property type="entry name" value="PIN_4"/>
    <property type="match status" value="1"/>
</dbReference>
<accession>A0A6C1DSS8</accession>
<feature type="compositionally biased region" description="Polar residues" evidence="1">
    <location>
        <begin position="108"/>
        <end position="118"/>
    </location>
</feature>
<sequence>MVDLMVPANDDPSNETDYSRSNNNHTHIVSDMRPTSAAFLHQKRHSSSSHNDTPESSFAKRRVPGIVDPVGKGFIDGITNSQISAQNTPSKTDDASRRPSISRKVMESTPQVKTSSIPTMDVPKSPYYVNRTMLARNMEVVSRDTYEDNANPQMRADEPLVASNGIYSNSQPQSQVTLSDIRRAPVVAASPPPMIRQLPSAQPNQTFIKKLQEIYKIIVVQETELQQRCLYLTTSQTTELKSLWAIYRLNTELIKNYINFIITALLTTQPINDLIMGQEILDIYRIEKRLWVYGIITFLDVLKNFSNFMDPEVCCQFIIYAFISVSNMLEDIPLKYSILWRQRLGDLSRMAISLYPSGFIDWRLSAEYWYTESMKYIYGCGKLYYHIATVQQNSLEAFVNLGKSVFCQDPFTPSQQTLQLLIENIYQSAFIDRSSGSANNNEIAHRNSQLIDYLKHTEVMLLPSFLENMDLQHVVLMYFKDKFGKDFNGNDVFDTKDMFCQNPESLRYYFRHAPAFAESQLLQLIGFGNPKNPFALLFQLPKYLKLKKDKREKKRSEATETSSYTDPFDVQISSESYFQNIDALNSSFNDIPTNLNIWLDSLNHINMTSIQCSIHVLTKFLHAPLVVALPHFLTWLHFIVAILKKLEMVNSKQVVAFWIHFLRRTMPWNSIVTLGNVLVCYMLDNLHPFLKKELEKFYSLELDDLIEYYNENENLPEIWKCWGTLWFDAIKKCDVMEIPGVQDHLFFDSPLDGIVFDEKDEVGEKFWMRSVRAVLLLKGIAKKFPDLGLKVSFQASVFCRRNDIPPDYFLKNFTFKLDAYDEDNYNDNNELDDLYDTIEINEEIEAVNMDPQATPNLSVVSGESIFEYTGYTRLAPDYHCFDKNGGFNSAFIYSQWSNVGNGVTLDVSGESIYDVANNNLSLHWEKIFFDKIAAASKGSDENYNCTLYFVIDATSWLRHFAHIFKLAKNNTLKFAICLTTFQELRYLRGSKDDTVVEAATRSVITIRQLYDEKKIIPMRFTGNIATHVEENLEFEEQITWKTHVDEFVIDAIAKLNQRFQAERLTDENKNKGKEFAVLVTDDDNMNQKAKDRMIKTCNTKYLFSLGSKLGINSGLCTN</sequence>
<dbReference type="InterPro" id="IPR045153">
    <property type="entry name" value="Est1/Ebs1-like"/>
</dbReference>
<dbReference type="GO" id="GO:0042162">
    <property type="term" value="F:telomeric DNA binding"/>
    <property type="evidence" value="ECO:0007669"/>
    <property type="project" value="TreeGrafter"/>
</dbReference>
<keyword evidence="4" id="KW-1185">Reference proteome</keyword>
<evidence type="ECO:0000313" key="3">
    <source>
        <dbReference type="EMBL" id="QID80088.1"/>
    </source>
</evidence>
<dbReference type="EMBL" id="CP048990">
    <property type="protein sequence ID" value="QID80088.1"/>
    <property type="molecule type" value="Genomic_DNA"/>
</dbReference>
<dbReference type="SUPFAM" id="SSF48452">
    <property type="entry name" value="TPR-like"/>
    <property type="match status" value="1"/>
</dbReference>
<proteinExistence type="predicted"/>
<dbReference type="OrthoDB" id="2017974at2759"/>
<dbReference type="InterPro" id="IPR011990">
    <property type="entry name" value="TPR-like_helical_dom_sf"/>
</dbReference>
<reference evidence="3 4" key="1">
    <citation type="journal article" date="2019" name="BMC Genomics">
        <title>Chromosome level assembly and comparative genome analysis confirm lager-brewing yeasts originated from a single hybridization.</title>
        <authorList>
            <person name="Salazar A.N."/>
            <person name="Gorter de Vries A.R."/>
            <person name="van den Broek M."/>
            <person name="Brouwers N."/>
            <person name="de la Torre Cortes P."/>
            <person name="Kuijpers N.G.A."/>
            <person name="Daran J.G."/>
            <person name="Abeel T."/>
        </authorList>
    </citation>
    <scope>NUCLEOTIDE SEQUENCE [LARGE SCALE GENOMIC DNA]</scope>
    <source>
        <strain evidence="3 4">CBS 1483</strain>
    </source>
</reference>
<evidence type="ECO:0000256" key="1">
    <source>
        <dbReference type="SAM" id="MobiDB-lite"/>
    </source>
</evidence>
<evidence type="ECO:0000313" key="4">
    <source>
        <dbReference type="Proteomes" id="UP000501346"/>
    </source>
</evidence>
<organism evidence="3 4">
    <name type="scientific">Saccharomyces pastorianus</name>
    <name type="common">Lager yeast</name>
    <name type="synonym">Saccharomyces cerevisiae x Saccharomyces eubayanus</name>
    <dbReference type="NCBI Taxonomy" id="27292"/>
    <lineage>
        <taxon>Eukaryota</taxon>
        <taxon>Fungi</taxon>
        <taxon>Dikarya</taxon>
        <taxon>Ascomycota</taxon>
        <taxon>Saccharomycotina</taxon>
        <taxon>Saccharomycetes</taxon>
        <taxon>Saccharomycetales</taxon>
        <taxon>Saccharomycetaceae</taxon>
        <taxon>Saccharomyces</taxon>
    </lineage>
</organism>